<evidence type="ECO:0000256" key="4">
    <source>
        <dbReference type="ARBA" id="ARBA00022989"/>
    </source>
</evidence>
<evidence type="ECO:0000259" key="7">
    <source>
        <dbReference type="Pfam" id="PF06271"/>
    </source>
</evidence>
<dbReference type="Proteomes" id="UP000535020">
    <property type="component" value="Unassembled WGS sequence"/>
</dbReference>
<dbReference type="PANTHER" id="PTHR36115">
    <property type="entry name" value="PROLINE-RICH ANTIGEN HOMOLOG-RELATED"/>
    <property type="match status" value="1"/>
</dbReference>
<dbReference type="Pfam" id="PF06271">
    <property type="entry name" value="RDD"/>
    <property type="match status" value="1"/>
</dbReference>
<keyword evidence="3 6" id="KW-0812">Transmembrane</keyword>
<dbReference type="InterPro" id="IPR051791">
    <property type="entry name" value="Pra-immunoreactive"/>
</dbReference>
<comment type="subcellular location">
    <subcellularLocation>
        <location evidence="1">Cell membrane</location>
        <topology evidence="1">Multi-pass membrane protein</topology>
    </subcellularLocation>
</comment>
<feature type="domain" description="RDD" evidence="7">
    <location>
        <begin position="15"/>
        <end position="124"/>
    </location>
</feature>
<protein>
    <submittedName>
        <fullName evidence="8">RDD family protein</fullName>
    </submittedName>
</protein>
<name>A0A7Y8Y2U9_9FLAO</name>
<evidence type="ECO:0000256" key="6">
    <source>
        <dbReference type="SAM" id="Phobius"/>
    </source>
</evidence>
<gene>
    <name evidence="8" type="ORF">HZF10_11620</name>
</gene>
<keyword evidence="4 6" id="KW-1133">Transmembrane helix</keyword>
<evidence type="ECO:0000256" key="5">
    <source>
        <dbReference type="ARBA" id="ARBA00023136"/>
    </source>
</evidence>
<accession>A0A7Y8Y2U9</accession>
<dbReference type="EMBL" id="JACBJI010000004">
    <property type="protein sequence ID" value="NYA71574.1"/>
    <property type="molecule type" value="Genomic_DNA"/>
</dbReference>
<dbReference type="GO" id="GO:0005886">
    <property type="term" value="C:plasma membrane"/>
    <property type="evidence" value="ECO:0007669"/>
    <property type="project" value="UniProtKB-SubCell"/>
</dbReference>
<feature type="transmembrane region" description="Helical" evidence="6">
    <location>
        <begin position="21"/>
        <end position="47"/>
    </location>
</feature>
<evidence type="ECO:0000256" key="2">
    <source>
        <dbReference type="ARBA" id="ARBA00022475"/>
    </source>
</evidence>
<evidence type="ECO:0000256" key="3">
    <source>
        <dbReference type="ARBA" id="ARBA00022692"/>
    </source>
</evidence>
<keyword evidence="9" id="KW-1185">Reference proteome</keyword>
<dbReference type="PANTHER" id="PTHR36115:SF4">
    <property type="entry name" value="MEMBRANE PROTEIN"/>
    <property type="match status" value="1"/>
</dbReference>
<evidence type="ECO:0000313" key="9">
    <source>
        <dbReference type="Proteomes" id="UP000535020"/>
    </source>
</evidence>
<feature type="transmembrane region" description="Helical" evidence="6">
    <location>
        <begin position="59"/>
        <end position="77"/>
    </location>
</feature>
<sequence length="164" mass="18562">MAQFEVTHEMQAPKGLRLAHFLIDYFAIIALYVILSIAFTLIVIATGGMPSQSYPTTNIALSLLLWFLPYFAYYFVWEALAGRTLGKLITGTIVIHESGEKPTPRTIFIRTLCRFIPFEAFSFLGDTGWHDSISGTCVVKKHIYILRQNEIIELDEIGQNSELL</sequence>
<dbReference type="AlphaFoldDB" id="A0A7Y8Y2U9"/>
<proteinExistence type="predicted"/>
<keyword evidence="5 6" id="KW-0472">Membrane</keyword>
<evidence type="ECO:0000313" key="8">
    <source>
        <dbReference type="EMBL" id="NYA71574.1"/>
    </source>
</evidence>
<comment type="caution">
    <text evidence="8">The sequence shown here is derived from an EMBL/GenBank/DDBJ whole genome shotgun (WGS) entry which is preliminary data.</text>
</comment>
<dbReference type="RefSeq" id="WP_176006370.1">
    <property type="nucleotide sequence ID" value="NZ_JABWMI010000011.1"/>
</dbReference>
<reference evidence="8 9" key="1">
    <citation type="submission" date="2020-07" db="EMBL/GenBank/DDBJ databases">
        <authorList>
            <person name="Sun Q."/>
        </authorList>
    </citation>
    <scope>NUCLEOTIDE SEQUENCE [LARGE SCALE GENOMIC DNA]</scope>
    <source>
        <strain evidence="8 9">MAH-1</strain>
    </source>
</reference>
<dbReference type="InterPro" id="IPR010432">
    <property type="entry name" value="RDD"/>
</dbReference>
<organism evidence="8 9">
    <name type="scientific">Flavobacterium agri</name>
    <dbReference type="NCBI Taxonomy" id="2743471"/>
    <lineage>
        <taxon>Bacteria</taxon>
        <taxon>Pseudomonadati</taxon>
        <taxon>Bacteroidota</taxon>
        <taxon>Flavobacteriia</taxon>
        <taxon>Flavobacteriales</taxon>
        <taxon>Flavobacteriaceae</taxon>
        <taxon>Flavobacterium</taxon>
    </lineage>
</organism>
<keyword evidence="2" id="KW-1003">Cell membrane</keyword>
<evidence type="ECO:0000256" key="1">
    <source>
        <dbReference type="ARBA" id="ARBA00004651"/>
    </source>
</evidence>